<feature type="region of interest" description="Disordered" evidence="1">
    <location>
        <begin position="1"/>
        <end position="71"/>
    </location>
</feature>
<name>T1L520_TETUR</name>
<evidence type="ECO:0000256" key="1">
    <source>
        <dbReference type="SAM" id="MobiDB-lite"/>
    </source>
</evidence>
<reference evidence="2" key="2">
    <citation type="submission" date="2015-06" db="UniProtKB">
        <authorList>
            <consortium name="EnsemblMetazoa"/>
        </authorList>
    </citation>
    <scope>IDENTIFICATION</scope>
</reference>
<dbReference type="AlphaFoldDB" id="T1L520"/>
<protein>
    <submittedName>
        <fullName evidence="2">Uncharacterized protein</fullName>
    </submittedName>
</protein>
<evidence type="ECO:0000313" key="3">
    <source>
        <dbReference type="Proteomes" id="UP000015104"/>
    </source>
</evidence>
<keyword evidence="3" id="KW-1185">Reference proteome</keyword>
<accession>T1L520</accession>
<feature type="compositionally biased region" description="Polar residues" evidence="1">
    <location>
        <begin position="61"/>
        <end position="71"/>
    </location>
</feature>
<sequence>MSTPHKGMSPRKGTPKNKRSVSNTPTPPNDKNSNKPTDGGRVTRQRKRPCTGKESEDPLATPSSQPNNPTTLIEALGEISNMEDTIRNVLNGKDPDNESNGVPDDWEDHPFSKKRTDI</sequence>
<organism evidence="2 3">
    <name type="scientific">Tetranychus urticae</name>
    <name type="common">Two-spotted spider mite</name>
    <dbReference type="NCBI Taxonomy" id="32264"/>
    <lineage>
        <taxon>Eukaryota</taxon>
        <taxon>Metazoa</taxon>
        <taxon>Ecdysozoa</taxon>
        <taxon>Arthropoda</taxon>
        <taxon>Chelicerata</taxon>
        <taxon>Arachnida</taxon>
        <taxon>Acari</taxon>
        <taxon>Acariformes</taxon>
        <taxon>Trombidiformes</taxon>
        <taxon>Prostigmata</taxon>
        <taxon>Eleutherengona</taxon>
        <taxon>Raphignathae</taxon>
        <taxon>Tetranychoidea</taxon>
        <taxon>Tetranychidae</taxon>
        <taxon>Tetranychus</taxon>
    </lineage>
</organism>
<dbReference type="Proteomes" id="UP000015104">
    <property type="component" value="Unassembled WGS sequence"/>
</dbReference>
<dbReference type="HOGENOM" id="CLU_2076109_0_0_1"/>
<dbReference type="EnsemblMetazoa" id="tetur42g00180.1">
    <property type="protein sequence ID" value="tetur42g00180.1"/>
    <property type="gene ID" value="tetur42g00180"/>
</dbReference>
<evidence type="ECO:0000313" key="2">
    <source>
        <dbReference type="EnsemblMetazoa" id="tetur42g00180.1"/>
    </source>
</evidence>
<feature type="compositionally biased region" description="Basic and acidic residues" evidence="1">
    <location>
        <begin position="108"/>
        <end position="118"/>
    </location>
</feature>
<dbReference type="EMBL" id="CAEY01001202">
    <property type="status" value="NOT_ANNOTATED_CDS"/>
    <property type="molecule type" value="Genomic_DNA"/>
</dbReference>
<feature type="compositionally biased region" description="Polar residues" evidence="1">
    <location>
        <begin position="20"/>
        <end position="36"/>
    </location>
</feature>
<proteinExistence type="predicted"/>
<reference evidence="3" key="1">
    <citation type="submission" date="2011-08" db="EMBL/GenBank/DDBJ databases">
        <authorList>
            <person name="Rombauts S."/>
        </authorList>
    </citation>
    <scope>NUCLEOTIDE SEQUENCE</scope>
    <source>
        <strain evidence="3">London</strain>
    </source>
</reference>
<feature type="region of interest" description="Disordered" evidence="1">
    <location>
        <begin position="88"/>
        <end position="118"/>
    </location>
</feature>